<dbReference type="EMBL" id="JADIMM010000109">
    <property type="protein sequence ID" value="MBO8458459.1"/>
    <property type="molecule type" value="Genomic_DNA"/>
</dbReference>
<accession>A0A9D9HQJ9</accession>
<protein>
    <submittedName>
        <fullName evidence="1">Uncharacterized protein</fullName>
    </submittedName>
</protein>
<comment type="caution">
    <text evidence="1">The sequence shown here is derived from an EMBL/GenBank/DDBJ whole genome shotgun (WGS) entry which is preliminary data.</text>
</comment>
<proteinExistence type="predicted"/>
<dbReference type="Pfam" id="PF17239">
    <property type="entry name" value="DUF5312"/>
    <property type="match status" value="1"/>
</dbReference>
<organism evidence="1 2">
    <name type="scientific">Candidatus Gallitreponema excrementavium</name>
    <dbReference type="NCBI Taxonomy" id="2840840"/>
    <lineage>
        <taxon>Bacteria</taxon>
        <taxon>Pseudomonadati</taxon>
        <taxon>Spirochaetota</taxon>
        <taxon>Spirochaetia</taxon>
        <taxon>Spirochaetales</taxon>
        <taxon>Candidatus Gallitreponema</taxon>
    </lineage>
</organism>
<sequence>FYLVLGSVVMPMAHSTLTGDLNTPVQSSQNEILGTSRKNDARAGFFRRMEDDFSGINEQERSEMYGSVQAFDWLRRLGMVPFDKLLLKYSDFDNVKTCPLNIASDILASAANVLCSPAVISLKLLEAVFLFNNRQRIENGVCETDKEMEVFLTKARDLLGSLQLILSEISFLDLCRFAKEDLCFFPQRPEGVENWFVLYKNGWKKRFENAWNQWAKKQRYLEIQKHIYEFLKTESLPEIAYRPWLEINSSLFFRKEMSFSFLKGFFQNVFPIKVFKPLRSILSEGEFIKRENQQEYTDSYNTLIHMKDTISEFEHRLSVEGDIGISFIQVKKEKLVSISGKSKTESLMMTIDSEGSMIVTKCCQAFRSIMGICTAITERSRTGEYQGLANYGLIEGVGNEGFQKKLAEALNTISEALDIVKDLESMELDL</sequence>
<feature type="non-terminal residue" evidence="1">
    <location>
        <position position="1"/>
    </location>
</feature>
<gene>
    <name evidence="1" type="ORF">IAA81_09585</name>
</gene>
<dbReference type="InterPro" id="IPR035196">
    <property type="entry name" value="DUF5312"/>
</dbReference>
<name>A0A9D9HQJ9_9SPIR</name>
<reference evidence="1" key="2">
    <citation type="journal article" date="2021" name="PeerJ">
        <title>Extensive microbial diversity within the chicken gut microbiome revealed by metagenomics and culture.</title>
        <authorList>
            <person name="Gilroy R."/>
            <person name="Ravi A."/>
            <person name="Getino M."/>
            <person name="Pursley I."/>
            <person name="Horton D.L."/>
            <person name="Alikhan N.F."/>
            <person name="Baker D."/>
            <person name="Gharbi K."/>
            <person name="Hall N."/>
            <person name="Watson M."/>
            <person name="Adriaenssens E.M."/>
            <person name="Foster-Nyarko E."/>
            <person name="Jarju S."/>
            <person name="Secka A."/>
            <person name="Antonio M."/>
            <person name="Oren A."/>
            <person name="Chaudhuri R.R."/>
            <person name="La Ragione R."/>
            <person name="Hildebrand F."/>
            <person name="Pallen M.J."/>
        </authorList>
    </citation>
    <scope>NUCLEOTIDE SEQUENCE</scope>
    <source>
        <strain evidence="1">10532</strain>
    </source>
</reference>
<dbReference type="AlphaFoldDB" id="A0A9D9HQJ9"/>
<evidence type="ECO:0000313" key="2">
    <source>
        <dbReference type="Proteomes" id="UP000823638"/>
    </source>
</evidence>
<reference evidence="1" key="1">
    <citation type="submission" date="2020-10" db="EMBL/GenBank/DDBJ databases">
        <authorList>
            <person name="Gilroy R."/>
        </authorList>
    </citation>
    <scope>NUCLEOTIDE SEQUENCE</scope>
    <source>
        <strain evidence="1">10532</strain>
    </source>
</reference>
<dbReference type="Proteomes" id="UP000823638">
    <property type="component" value="Unassembled WGS sequence"/>
</dbReference>
<evidence type="ECO:0000313" key="1">
    <source>
        <dbReference type="EMBL" id="MBO8458459.1"/>
    </source>
</evidence>